<dbReference type="Gene3D" id="3.40.50.2000">
    <property type="entry name" value="Glycogen Phosphorylase B"/>
    <property type="match status" value="2"/>
</dbReference>
<evidence type="ECO:0000313" key="1">
    <source>
        <dbReference type="EMBL" id="QHI69312.1"/>
    </source>
</evidence>
<keyword evidence="2" id="KW-1185">Reference proteome</keyword>
<sequence>MKIAIVHYHARPGGVTRVVERAVESLGERAHCLFFTGEAATGDTPLQNKIRVVPNLGYSTQQKFHPLELLRRARGAFGSDPDVWHIHNHSLGKNPALTQEVTSLAMAGQKILLQIHDFAEDGRPDNYTNLGKLKDRLYPVSEHIHYAVLNQRDFDFLNAAGIPEKNLHLLPNAVSPLPATQRPEPKAQRLYVYPCRAIRRKNIGELLLWSAAMPDAKFAVTLAPKNPDVKPIYDAWVAFAEELGLNVEFDVGADTPFEEMIAQADSLVTTSIAEGFGLAFLEPWLAGKPLVGRNLPEITADFAQHGLDLSTLYDRIAIPLTSNAWNIGAEFFQTLEEKLRAAYEAYGRDWSDERFEEARTELVPDGTVDFGILDEDLQRVIIRAAKENPAMFAGGLGDASGQIANNGAVVQKSYSPEAYGDQLASLYQTVLNSRPGSIQYADGRKLLDEFLNPARFNLLRT</sequence>
<evidence type="ECO:0000313" key="2">
    <source>
        <dbReference type="Proteomes" id="UP000464954"/>
    </source>
</evidence>
<dbReference type="Proteomes" id="UP000464954">
    <property type="component" value="Chromosome"/>
</dbReference>
<dbReference type="CDD" id="cd03801">
    <property type="entry name" value="GT4_PimA-like"/>
    <property type="match status" value="1"/>
</dbReference>
<name>A0A6P1M5J1_9BACT</name>
<reference evidence="1 2" key="1">
    <citation type="submission" date="2020-01" db="EMBL/GenBank/DDBJ databases">
        <title>Ponticoccus aerotolerans gen. nov., sp. nov., an anaerobic bacterium and proposal of Ponticoccusceae fam. nov., Ponticoccusles ord. nov. and Ponticoccuse classis nov. in the phylum Kiritimatiellaeota.</title>
        <authorList>
            <person name="Zhou L.Y."/>
            <person name="Du Z.J."/>
        </authorList>
    </citation>
    <scope>NUCLEOTIDE SEQUENCE [LARGE SCALE GENOMIC DNA]</scope>
    <source>
        <strain evidence="1 2">S-5007</strain>
    </source>
</reference>
<protein>
    <recommendedName>
        <fullName evidence="3">Glycosyltransferase subfamily 4-like N-terminal domain-containing protein</fullName>
    </recommendedName>
</protein>
<gene>
    <name evidence="1" type="ORF">GT409_07560</name>
</gene>
<proteinExistence type="predicted"/>
<dbReference type="PANTHER" id="PTHR12526">
    <property type="entry name" value="GLYCOSYLTRANSFERASE"/>
    <property type="match status" value="1"/>
</dbReference>
<dbReference type="KEGG" id="taer:GT409_07560"/>
<dbReference type="GO" id="GO:0016757">
    <property type="term" value="F:glycosyltransferase activity"/>
    <property type="evidence" value="ECO:0007669"/>
    <property type="project" value="TreeGrafter"/>
</dbReference>
<evidence type="ECO:0008006" key="3">
    <source>
        <dbReference type="Google" id="ProtNLM"/>
    </source>
</evidence>
<dbReference type="AlphaFoldDB" id="A0A6P1M5J1"/>
<accession>A0A6P1M5J1</accession>
<dbReference type="EMBL" id="CP047593">
    <property type="protein sequence ID" value="QHI69312.1"/>
    <property type="molecule type" value="Genomic_DNA"/>
</dbReference>
<dbReference type="PANTHER" id="PTHR12526:SF638">
    <property type="entry name" value="SPORE COAT PROTEIN SA"/>
    <property type="match status" value="1"/>
</dbReference>
<dbReference type="RefSeq" id="WP_160628494.1">
    <property type="nucleotide sequence ID" value="NZ_CP047593.1"/>
</dbReference>
<organism evidence="1 2">
    <name type="scientific">Tichowtungia aerotolerans</name>
    <dbReference type="NCBI Taxonomy" id="2697043"/>
    <lineage>
        <taxon>Bacteria</taxon>
        <taxon>Pseudomonadati</taxon>
        <taxon>Kiritimatiellota</taxon>
        <taxon>Tichowtungiia</taxon>
        <taxon>Tichowtungiales</taxon>
        <taxon>Tichowtungiaceae</taxon>
        <taxon>Tichowtungia</taxon>
    </lineage>
</organism>
<dbReference type="SUPFAM" id="SSF53756">
    <property type="entry name" value="UDP-Glycosyltransferase/glycogen phosphorylase"/>
    <property type="match status" value="1"/>
</dbReference>